<dbReference type="EMBL" id="JAKGSI010000003">
    <property type="protein sequence ID" value="MCF4006721.1"/>
    <property type="molecule type" value="Genomic_DNA"/>
</dbReference>
<dbReference type="GO" id="GO:0003676">
    <property type="term" value="F:nucleic acid binding"/>
    <property type="evidence" value="ECO:0007669"/>
    <property type="project" value="InterPro"/>
</dbReference>
<feature type="domain" description="CSD" evidence="1">
    <location>
        <begin position="1"/>
        <end position="64"/>
    </location>
</feature>
<proteinExistence type="predicted"/>
<dbReference type="InterPro" id="IPR011129">
    <property type="entry name" value="CSD"/>
</dbReference>
<sequence length="128" mass="14439">MPVGKVKWYDPERGFGFLSHPGHEDVFVAKQVLPRDVKELHSGDRVEFDFAEGRPSPKALRVVLLESAKTRRHRQHHYSPEQLNSMVADVMSLLEGIQPGLQQGNYPEHKVGHQIAGILRAVARELDA</sequence>
<evidence type="ECO:0000313" key="2">
    <source>
        <dbReference type="EMBL" id="MCF4006721.1"/>
    </source>
</evidence>
<dbReference type="InterPro" id="IPR012340">
    <property type="entry name" value="NA-bd_OB-fold"/>
</dbReference>
<comment type="caution">
    <text evidence="2">The sequence shown here is derived from an EMBL/GenBank/DDBJ whole genome shotgun (WGS) entry which is preliminary data.</text>
</comment>
<reference evidence="2" key="1">
    <citation type="submission" date="2022-01" db="EMBL/GenBank/DDBJ databases">
        <title>Corynebacterium sp. nov isolated from isolated from the feces of the greater white-fronted geese (Anser albifrons) at Poyang Lake, PR China.</title>
        <authorList>
            <person name="Liu Q."/>
        </authorList>
    </citation>
    <scope>NUCLEOTIDE SEQUENCE</scope>
    <source>
        <strain evidence="2">JCM 32435</strain>
    </source>
</reference>
<gene>
    <name evidence="2" type="ORF">L1O03_05945</name>
</gene>
<accession>A0A9X1QQ33</accession>
<dbReference type="SMART" id="SM00357">
    <property type="entry name" value="CSP"/>
    <property type="match status" value="1"/>
</dbReference>
<dbReference type="SUPFAM" id="SSF50249">
    <property type="entry name" value="Nucleic acid-binding proteins"/>
    <property type="match status" value="1"/>
</dbReference>
<dbReference type="CDD" id="cd04458">
    <property type="entry name" value="CSP_CDS"/>
    <property type="match status" value="1"/>
</dbReference>
<dbReference type="AlphaFoldDB" id="A0A9X1QQ33"/>
<dbReference type="PRINTS" id="PR00050">
    <property type="entry name" value="COLDSHOCK"/>
</dbReference>
<keyword evidence="3" id="KW-1185">Reference proteome</keyword>
<name>A0A9X1QQ33_9CORY</name>
<dbReference type="Pfam" id="PF00313">
    <property type="entry name" value="CSD"/>
    <property type="match status" value="1"/>
</dbReference>
<dbReference type="PROSITE" id="PS51857">
    <property type="entry name" value="CSD_2"/>
    <property type="match status" value="1"/>
</dbReference>
<evidence type="ECO:0000313" key="3">
    <source>
        <dbReference type="Proteomes" id="UP001139336"/>
    </source>
</evidence>
<dbReference type="Proteomes" id="UP001139336">
    <property type="component" value="Unassembled WGS sequence"/>
</dbReference>
<dbReference type="Gene3D" id="2.40.50.140">
    <property type="entry name" value="Nucleic acid-binding proteins"/>
    <property type="match status" value="1"/>
</dbReference>
<dbReference type="RefSeq" id="WP_236119189.1">
    <property type="nucleotide sequence ID" value="NZ_JAKGSI010000003.1"/>
</dbReference>
<organism evidence="2 3">
    <name type="scientific">Corynebacterium uropygiale</name>
    <dbReference type="NCBI Taxonomy" id="1775911"/>
    <lineage>
        <taxon>Bacteria</taxon>
        <taxon>Bacillati</taxon>
        <taxon>Actinomycetota</taxon>
        <taxon>Actinomycetes</taxon>
        <taxon>Mycobacteriales</taxon>
        <taxon>Corynebacteriaceae</taxon>
        <taxon>Corynebacterium</taxon>
    </lineage>
</organism>
<protein>
    <submittedName>
        <fullName evidence="2">Cold shock domain-containing protein</fullName>
    </submittedName>
</protein>
<dbReference type="InterPro" id="IPR002059">
    <property type="entry name" value="CSP_DNA-bd"/>
</dbReference>
<evidence type="ECO:0000259" key="1">
    <source>
        <dbReference type="PROSITE" id="PS51857"/>
    </source>
</evidence>